<dbReference type="GO" id="GO:0004674">
    <property type="term" value="F:protein serine/threonine kinase activity"/>
    <property type="evidence" value="ECO:0007669"/>
    <property type="project" value="UniProtKB-KW"/>
</dbReference>
<dbReference type="AlphaFoldDB" id="A0A101SM22"/>
<evidence type="ECO:0000313" key="3">
    <source>
        <dbReference type="EMBL" id="KUN76232.1"/>
    </source>
</evidence>
<dbReference type="InterPro" id="IPR003594">
    <property type="entry name" value="HATPase_dom"/>
</dbReference>
<dbReference type="RefSeq" id="WP_055635329.1">
    <property type="nucleotide sequence ID" value="NZ_KQ948783.1"/>
</dbReference>
<gene>
    <name evidence="3" type="ORF">AQJ64_39610</name>
</gene>
<dbReference type="InterPro" id="IPR036890">
    <property type="entry name" value="HATPase_C_sf"/>
</dbReference>
<evidence type="ECO:0000259" key="2">
    <source>
        <dbReference type="Pfam" id="PF13581"/>
    </source>
</evidence>
<dbReference type="PANTHER" id="PTHR35526:SF3">
    <property type="entry name" value="ANTI-SIGMA-F FACTOR RSBW"/>
    <property type="match status" value="1"/>
</dbReference>
<evidence type="ECO:0000256" key="1">
    <source>
        <dbReference type="ARBA" id="ARBA00022527"/>
    </source>
</evidence>
<keyword evidence="4" id="KW-1185">Reference proteome</keyword>
<dbReference type="STRING" id="1943.AQJ64_39610"/>
<dbReference type="Pfam" id="PF13581">
    <property type="entry name" value="HATPase_c_2"/>
    <property type="match status" value="1"/>
</dbReference>
<name>A0A101SM22_9ACTN</name>
<dbReference type="InterPro" id="IPR050267">
    <property type="entry name" value="Anti-sigma-factor_SerPK"/>
</dbReference>
<dbReference type="EMBL" id="LMWW01000068">
    <property type="protein sequence ID" value="KUN76232.1"/>
    <property type="molecule type" value="Genomic_DNA"/>
</dbReference>
<reference evidence="3 4" key="1">
    <citation type="submission" date="2015-10" db="EMBL/GenBank/DDBJ databases">
        <title>Draft genome sequence of Streptomyces griseoruber DSM 40281, type strain for the species Streptomyces griseoruber.</title>
        <authorList>
            <person name="Ruckert C."/>
            <person name="Winkler A."/>
            <person name="Kalinowski J."/>
            <person name="Kampfer P."/>
            <person name="Glaeser S."/>
        </authorList>
    </citation>
    <scope>NUCLEOTIDE SEQUENCE [LARGE SCALE GENOMIC DNA]</scope>
    <source>
        <strain evidence="3 4">DSM 40281</strain>
    </source>
</reference>
<sequence length="159" mass="17040">MNSEISTQIPTPISPLGEMTLRLSSTPRGARLARRLTQRQLVEWGHPYDGEANRTAQQIVAELAANAVTHGRVPGRDFALRLLLLAEGALRIEVSDPRGDRGLRIVREPDAEGGRGLIVVSVLATAWGVTEREVGKAVWAELAMPGRRGPAGAPRPASG</sequence>
<comment type="caution">
    <text evidence="3">The sequence shown here is derived from an EMBL/GenBank/DDBJ whole genome shotgun (WGS) entry which is preliminary data.</text>
</comment>
<proteinExistence type="predicted"/>
<accession>A0A101SM22</accession>
<dbReference type="Gene3D" id="3.30.565.10">
    <property type="entry name" value="Histidine kinase-like ATPase, C-terminal domain"/>
    <property type="match status" value="1"/>
</dbReference>
<organism evidence="3 4">
    <name type="scientific">Streptomyces griseoruber</name>
    <dbReference type="NCBI Taxonomy" id="1943"/>
    <lineage>
        <taxon>Bacteria</taxon>
        <taxon>Bacillati</taxon>
        <taxon>Actinomycetota</taxon>
        <taxon>Actinomycetes</taxon>
        <taxon>Kitasatosporales</taxon>
        <taxon>Streptomycetaceae</taxon>
        <taxon>Streptomyces</taxon>
    </lineage>
</organism>
<evidence type="ECO:0000313" key="4">
    <source>
        <dbReference type="Proteomes" id="UP000052982"/>
    </source>
</evidence>
<keyword evidence="1" id="KW-0808">Transferase</keyword>
<keyword evidence="1" id="KW-0723">Serine/threonine-protein kinase</keyword>
<dbReference type="CDD" id="cd16936">
    <property type="entry name" value="HATPase_RsbW-like"/>
    <property type="match status" value="1"/>
</dbReference>
<keyword evidence="1" id="KW-0418">Kinase</keyword>
<dbReference type="Proteomes" id="UP000052982">
    <property type="component" value="Unassembled WGS sequence"/>
</dbReference>
<protein>
    <recommendedName>
        <fullName evidence="2">Histidine kinase/HSP90-like ATPase domain-containing protein</fullName>
    </recommendedName>
</protein>
<feature type="domain" description="Histidine kinase/HSP90-like ATPase" evidence="2">
    <location>
        <begin position="24"/>
        <end position="140"/>
    </location>
</feature>
<dbReference type="PANTHER" id="PTHR35526">
    <property type="entry name" value="ANTI-SIGMA-F FACTOR RSBW-RELATED"/>
    <property type="match status" value="1"/>
</dbReference>